<dbReference type="Pfam" id="PF00096">
    <property type="entry name" value="zf-C2H2"/>
    <property type="match status" value="2"/>
</dbReference>
<evidence type="ECO:0000313" key="9">
    <source>
        <dbReference type="Proteomes" id="UP001054945"/>
    </source>
</evidence>
<dbReference type="GO" id="GO:0000978">
    <property type="term" value="F:RNA polymerase II cis-regulatory region sequence-specific DNA binding"/>
    <property type="evidence" value="ECO:0007669"/>
    <property type="project" value="TreeGrafter"/>
</dbReference>
<dbReference type="PANTHER" id="PTHR19818">
    <property type="entry name" value="ZINC FINGER PROTEIN ZIC AND GLI"/>
    <property type="match status" value="1"/>
</dbReference>
<feature type="domain" description="C2H2-type" evidence="7">
    <location>
        <begin position="71"/>
        <end position="106"/>
    </location>
</feature>
<dbReference type="PANTHER" id="PTHR19818:SF139">
    <property type="entry name" value="PAIR-RULE PROTEIN ODD-PAIRED"/>
    <property type="match status" value="1"/>
</dbReference>
<dbReference type="PROSITE" id="PS50157">
    <property type="entry name" value="ZINC_FINGER_C2H2_2"/>
    <property type="match status" value="3"/>
</dbReference>
<feature type="compositionally biased region" description="Polar residues" evidence="6">
    <location>
        <begin position="42"/>
        <end position="55"/>
    </location>
</feature>
<organism evidence="8 9">
    <name type="scientific">Caerostris extrusa</name>
    <name type="common">Bark spider</name>
    <name type="synonym">Caerostris bankana</name>
    <dbReference type="NCBI Taxonomy" id="172846"/>
    <lineage>
        <taxon>Eukaryota</taxon>
        <taxon>Metazoa</taxon>
        <taxon>Ecdysozoa</taxon>
        <taxon>Arthropoda</taxon>
        <taxon>Chelicerata</taxon>
        <taxon>Arachnida</taxon>
        <taxon>Araneae</taxon>
        <taxon>Araneomorphae</taxon>
        <taxon>Entelegynae</taxon>
        <taxon>Araneoidea</taxon>
        <taxon>Araneidae</taxon>
        <taxon>Caerostris</taxon>
    </lineage>
</organism>
<dbReference type="SUPFAM" id="SSF57667">
    <property type="entry name" value="beta-beta-alpha zinc fingers"/>
    <property type="match status" value="2"/>
</dbReference>
<proteinExistence type="predicted"/>
<dbReference type="PROSITE" id="PS00028">
    <property type="entry name" value="ZINC_FINGER_C2H2_1"/>
    <property type="match status" value="3"/>
</dbReference>
<protein>
    <submittedName>
        <fullName evidence="8">Zinc finger protein 541</fullName>
    </submittedName>
</protein>
<name>A0AAV4QGU5_CAEEX</name>
<dbReference type="EMBL" id="BPLR01006116">
    <property type="protein sequence ID" value="GIY07467.1"/>
    <property type="molecule type" value="Genomic_DNA"/>
</dbReference>
<evidence type="ECO:0000256" key="3">
    <source>
        <dbReference type="ARBA" id="ARBA00022771"/>
    </source>
</evidence>
<feature type="region of interest" description="Disordered" evidence="6">
    <location>
        <begin position="40"/>
        <end position="74"/>
    </location>
</feature>
<dbReference type="Proteomes" id="UP001054945">
    <property type="component" value="Unassembled WGS sequence"/>
</dbReference>
<evidence type="ECO:0000256" key="6">
    <source>
        <dbReference type="SAM" id="MobiDB-lite"/>
    </source>
</evidence>
<dbReference type="InterPro" id="IPR050329">
    <property type="entry name" value="GLI_C2H2-zinc-finger"/>
</dbReference>
<feature type="compositionally biased region" description="Polar residues" evidence="6">
    <location>
        <begin position="229"/>
        <end position="248"/>
    </location>
</feature>
<evidence type="ECO:0000313" key="8">
    <source>
        <dbReference type="EMBL" id="GIY07467.1"/>
    </source>
</evidence>
<accession>A0AAV4QGU5</accession>
<dbReference type="InterPro" id="IPR013087">
    <property type="entry name" value="Znf_C2H2_type"/>
</dbReference>
<dbReference type="GO" id="GO:0005634">
    <property type="term" value="C:nucleus"/>
    <property type="evidence" value="ECO:0007669"/>
    <property type="project" value="UniProtKB-ARBA"/>
</dbReference>
<reference evidence="8 9" key="1">
    <citation type="submission" date="2021-06" db="EMBL/GenBank/DDBJ databases">
        <title>Caerostris extrusa draft genome.</title>
        <authorList>
            <person name="Kono N."/>
            <person name="Arakawa K."/>
        </authorList>
    </citation>
    <scope>NUCLEOTIDE SEQUENCE [LARGE SCALE GENOMIC DNA]</scope>
</reference>
<dbReference type="GO" id="GO:0008270">
    <property type="term" value="F:zinc ion binding"/>
    <property type="evidence" value="ECO:0007669"/>
    <property type="project" value="UniProtKB-KW"/>
</dbReference>
<keyword evidence="1" id="KW-0479">Metal-binding</keyword>
<evidence type="ECO:0000256" key="1">
    <source>
        <dbReference type="ARBA" id="ARBA00022723"/>
    </source>
</evidence>
<sequence length="722" mass="79379">MVSDLLDGDMNQEAYMETGQDLQLSPQAFHNSGDTFAVRESSPLTGLGDNTQITNGARPVKATSPNRPGTQPCPTCGKIFSNSSALTKHKQDHLNGHMLTHRNKKPFECDAEGCGKSYCDARSLRRHKENHHSNTSSTSMTSFPASVITSASGPAFTESTLANRIQYAPPPITTSLANRVPSSVSEGLSRTVNSSATINTGALLLAQNFGASQSISQANQSAQLMTRSFDSTTNEQGNSSGSDRSQSHLLGLKTDSKKVDILSWDTREQTHLEQTIKTEPCYEVVNSSRSAKQLVSLTSQGSMNLQYERNSGAAAKFQDANDAVYSRSTMPVVKIEPPDSTPTTPTTKEVPNGSHLESPLLQQLLNQHQCEVSNAGNINSRSEHSLLSTLSDQQKQPSSQQSSVLMSSWSQVAYTGNNSASNSRYSNQNSKPVECSLCQRKFKNIPALNGHMRLHGLLQKENESKKSERKNHAVSQQSLQTASNNVRALIEEKSIRNVTLCQKQQLFKLIHSRITKLIHKPLIIKLTNCLASNPKTQISLPKPTQCLVQLLRKQQFSITFPLLVSLPISMRCKPVIFSRNLISKSNFVYRIHQLKSTAVIQIPITSYFPRDLALLSLIVLWPIFLMSVVAKRTCRTGSDPGEPLNMDVAFSDFSDSFADLPKFTSSLNNTIESDLNDHNLTAITPEDAALPILSAEDIPEAQPMIMSMRDIPDLDNQCNVFF</sequence>
<gene>
    <name evidence="8" type="primary">ZNF541</name>
    <name evidence="8" type="ORF">CEXT_422101</name>
</gene>
<dbReference type="InterPro" id="IPR036236">
    <property type="entry name" value="Znf_C2H2_sf"/>
</dbReference>
<comment type="caution">
    <text evidence="8">The sequence shown here is derived from an EMBL/GenBank/DDBJ whole genome shotgun (WGS) entry which is preliminary data.</text>
</comment>
<feature type="region of interest" description="Disordered" evidence="6">
    <location>
        <begin position="328"/>
        <end position="354"/>
    </location>
</feature>
<evidence type="ECO:0000256" key="2">
    <source>
        <dbReference type="ARBA" id="ARBA00022737"/>
    </source>
</evidence>
<dbReference type="GO" id="GO:0000981">
    <property type="term" value="F:DNA-binding transcription factor activity, RNA polymerase II-specific"/>
    <property type="evidence" value="ECO:0007669"/>
    <property type="project" value="TreeGrafter"/>
</dbReference>
<feature type="compositionally biased region" description="Polar residues" evidence="6">
    <location>
        <begin position="63"/>
        <end position="73"/>
    </location>
</feature>
<dbReference type="GO" id="GO:0045944">
    <property type="term" value="P:positive regulation of transcription by RNA polymerase II"/>
    <property type="evidence" value="ECO:0007669"/>
    <property type="project" value="UniProtKB-ARBA"/>
</dbReference>
<dbReference type="Gene3D" id="3.30.160.60">
    <property type="entry name" value="Classic Zinc Finger"/>
    <property type="match status" value="2"/>
</dbReference>
<keyword evidence="9" id="KW-1185">Reference proteome</keyword>
<dbReference type="AlphaFoldDB" id="A0AAV4QGU5"/>
<feature type="domain" description="C2H2-type" evidence="7">
    <location>
        <begin position="107"/>
        <end position="137"/>
    </location>
</feature>
<evidence type="ECO:0000259" key="7">
    <source>
        <dbReference type="PROSITE" id="PS50157"/>
    </source>
</evidence>
<feature type="domain" description="C2H2-type" evidence="7">
    <location>
        <begin position="433"/>
        <end position="455"/>
    </location>
</feature>
<feature type="region of interest" description="Disordered" evidence="6">
    <location>
        <begin position="229"/>
        <end position="250"/>
    </location>
</feature>
<evidence type="ECO:0000256" key="4">
    <source>
        <dbReference type="ARBA" id="ARBA00022833"/>
    </source>
</evidence>
<evidence type="ECO:0000256" key="5">
    <source>
        <dbReference type="PROSITE-ProRule" id="PRU00042"/>
    </source>
</evidence>
<dbReference type="SMART" id="SM00355">
    <property type="entry name" value="ZnF_C2H2"/>
    <property type="match status" value="3"/>
</dbReference>
<keyword evidence="4" id="KW-0862">Zinc</keyword>
<keyword evidence="2" id="KW-0677">Repeat</keyword>
<keyword evidence="3 5" id="KW-0863">Zinc-finger</keyword>